<evidence type="ECO:0000256" key="1">
    <source>
        <dbReference type="ARBA" id="ARBA00001782"/>
    </source>
</evidence>
<dbReference type="CDD" id="cd00429">
    <property type="entry name" value="RPE"/>
    <property type="match status" value="1"/>
</dbReference>
<accession>A0A7X4HND0</accession>
<evidence type="ECO:0000256" key="4">
    <source>
        <dbReference type="ARBA" id="ARBA00001947"/>
    </source>
</evidence>
<comment type="catalytic activity">
    <reaction evidence="1">
        <text>D-ribulose 5-phosphate = D-xylulose 5-phosphate</text>
        <dbReference type="Rhea" id="RHEA:13677"/>
        <dbReference type="ChEBI" id="CHEBI:57737"/>
        <dbReference type="ChEBI" id="CHEBI:58121"/>
        <dbReference type="EC" id="5.1.3.1"/>
    </reaction>
</comment>
<comment type="caution">
    <text evidence="11">The sequence shown here is derived from an EMBL/GenBank/DDBJ whole genome shotgun (WGS) entry which is preliminary data.</text>
</comment>
<dbReference type="RefSeq" id="WP_061204869.1">
    <property type="nucleotide sequence ID" value="NZ_JACCPL010000011.1"/>
</dbReference>
<evidence type="ECO:0000256" key="7">
    <source>
        <dbReference type="ARBA" id="ARBA00013188"/>
    </source>
</evidence>
<dbReference type="SUPFAM" id="SSF51366">
    <property type="entry name" value="Ribulose-phoshate binding barrel"/>
    <property type="match status" value="1"/>
</dbReference>
<comment type="cofactor">
    <cofactor evidence="4">
        <name>Zn(2+)</name>
        <dbReference type="ChEBI" id="CHEBI:29105"/>
    </cofactor>
</comment>
<evidence type="ECO:0000256" key="8">
    <source>
        <dbReference type="ARBA" id="ARBA00022723"/>
    </source>
</evidence>
<comment type="cofactor">
    <cofactor evidence="2">
        <name>Mn(2+)</name>
        <dbReference type="ChEBI" id="CHEBI:29035"/>
    </cofactor>
</comment>
<dbReference type="EC" id="5.1.3.1" evidence="7 10"/>
<dbReference type="Gene3D" id="3.20.20.70">
    <property type="entry name" value="Aldolase class I"/>
    <property type="match status" value="1"/>
</dbReference>
<dbReference type="GO" id="GO:0005975">
    <property type="term" value="P:carbohydrate metabolic process"/>
    <property type="evidence" value="ECO:0007669"/>
    <property type="project" value="InterPro"/>
</dbReference>
<evidence type="ECO:0000313" key="11">
    <source>
        <dbReference type="EMBL" id="MYN53248.1"/>
    </source>
</evidence>
<dbReference type="Proteomes" id="UP000460132">
    <property type="component" value="Unassembled WGS sequence"/>
</dbReference>
<sequence>MIAPSILTANNMHLATNIKESINCGITRFHIDIMDGHFVPNLSYGPELIKDLKHEFPNIQIEIHLMSNNLEQMIPLFVKTGCDLLEFHIEVSKDNTSKWIKLLKQSHIKSGIVLKPSTPVSTIAPYLNSIDQLLLMTVTPGFGGQKFQSDSSDRIKQAKTLIIQHNTYIPIEVDGGINNETVRIAKNAGADIFVAGSYIYNQKSISNQIRELKSVIE</sequence>
<evidence type="ECO:0000256" key="6">
    <source>
        <dbReference type="ARBA" id="ARBA00009541"/>
    </source>
</evidence>
<gene>
    <name evidence="11" type="primary">rpe</name>
    <name evidence="11" type="ORF">GTK63_02725</name>
</gene>
<evidence type="ECO:0000256" key="10">
    <source>
        <dbReference type="NCBIfam" id="TIGR01163"/>
    </source>
</evidence>
<comment type="cofactor">
    <cofactor evidence="3">
        <name>Co(2+)</name>
        <dbReference type="ChEBI" id="CHEBI:48828"/>
    </cofactor>
</comment>
<evidence type="ECO:0000256" key="5">
    <source>
        <dbReference type="ARBA" id="ARBA00001954"/>
    </source>
</evidence>
<evidence type="ECO:0000256" key="3">
    <source>
        <dbReference type="ARBA" id="ARBA00001941"/>
    </source>
</evidence>
<dbReference type="InterPro" id="IPR026019">
    <property type="entry name" value="Ribul_P_3_epim"/>
</dbReference>
<dbReference type="Pfam" id="PF00834">
    <property type="entry name" value="Ribul_P_3_epim"/>
    <property type="match status" value="1"/>
</dbReference>
<keyword evidence="8" id="KW-0479">Metal-binding</keyword>
<dbReference type="GO" id="GO:0006098">
    <property type="term" value="P:pentose-phosphate shunt"/>
    <property type="evidence" value="ECO:0007669"/>
    <property type="project" value="UniProtKB-UniRule"/>
</dbReference>
<organism evidence="11 12">
    <name type="scientific">Lactobacillus crispatus</name>
    <dbReference type="NCBI Taxonomy" id="47770"/>
    <lineage>
        <taxon>Bacteria</taxon>
        <taxon>Bacillati</taxon>
        <taxon>Bacillota</taxon>
        <taxon>Bacilli</taxon>
        <taxon>Lactobacillales</taxon>
        <taxon>Lactobacillaceae</taxon>
        <taxon>Lactobacillus</taxon>
    </lineage>
</organism>
<evidence type="ECO:0000256" key="9">
    <source>
        <dbReference type="ARBA" id="ARBA00023235"/>
    </source>
</evidence>
<dbReference type="AlphaFoldDB" id="A0A7X4HND0"/>
<dbReference type="PROSITE" id="PS01086">
    <property type="entry name" value="RIBUL_P_3_EPIMER_2"/>
    <property type="match status" value="1"/>
</dbReference>
<reference evidence="11 12" key="1">
    <citation type="submission" date="2020-01" db="EMBL/GenBank/DDBJ databases">
        <title>Vaginal microbiome of pregnant Indian women: Insights into the genome of dominants Lactobacillus species.</title>
        <authorList>
            <person name="Das B."/>
            <person name="Mehta O."/>
            <person name="Ghosh T.S."/>
            <person name="Kothidar A."/>
            <person name="Gowtham M.R."/>
            <person name="Mitra R."/>
            <person name="Kshetrapal P."/>
            <person name="Wadhwa N."/>
            <person name="Thiruvengadam R."/>
            <person name="Nair G.B."/>
            <person name="Bhatnagar S."/>
            <person name="Pore S."/>
        </authorList>
    </citation>
    <scope>NUCLEOTIDE SEQUENCE [LARGE SCALE GENOMIC DNA]</scope>
    <source>
        <strain evidence="11 12">Indica2</strain>
    </source>
</reference>
<protein>
    <recommendedName>
        <fullName evidence="7 10">Ribulose-phosphate 3-epimerase</fullName>
        <ecNumber evidence="7 10">5.1.3.1</ecNumber>
    </recommendedName>
</protein>
<dbReference type="PANTHER" id="PTHR11749">
    <property type="entry name" value="RIBULOSE-5-PHOSPHATE-3-EPIMERASE"/>
    <property type="match status" value="1"/>
</dbReference>
<dbReference type="GO" id="GO:0005737">
    <property type="term" value="C:cytoplasm"/>
    <property type="evidence" value="ECO:0007669"/>
    <property type="project" value="UniProtKB-ARBA"/>
</dbReference>
<dbReference type="GO" id="GO:0004750">
    <property type="term" value="F:D-ribulose-phosphate 3-epimerase activity"/>
    <property type="evidence" value="ECO:0007669"/>
    <property type="project" value="UniProtKB-UniRule"/>
</dbReference>
<dbReference type="NCBIfam" id="TIGR01163">
    <property type="entry name" value="rpe"/>
    <property type="match status" value="1"/>
</dbReference>
<evidence type="ECO:0000313" key="12">
    <source>
        <dbReference type="Proteomes" id="UP000460132"/>
    </source>
</evidence>
<dbReference type="GO" id="GO:0046872">
    <property type="term" value="F:metal ion binding"/>
    <property type="evidence" value="ECO:0007669"/>
    <property type="project" value="UniProtKB-KW"/>
</dbReference>
<comment type="similarity">
    <text evidence="6">Belongs to the ribulose-phosphate 3-epimerase family.</text>
</comment>
<dbReference type="InterPro" id="IPR000056">
    <property type="entry name" value="Ribul_P_3_epim-like"/>
</dbReference>
<proteinExistence type="inferred from homology"/>
<keyword evidence="9 11" id="KW-0413">Isomerase</keyword>
<evidence type="ECO:0000256" key="2">
    <source>
        <dbReference type="ARBA" id="ARBA00001936"/>
    </source>
</evidence>
<dbReference type="NCBIfam" id="NF004076">
    <property type="entry name" value="PRK05581.1-4"/>
    <property type="match status" value="1"/>
</dbReference>
<dbReference type="PROSITE" id="PS01085">
    <property type="entry name" value="RIBUL_P_3_EPIMER_1"/>
    <property type="match status" value="1"/>
</dbReference>
<name>A0A7X4HND0_9LACO</name>
<dbReference type="FunFam" id="3.20.20.70:FF:000004">
    <property type="entry name" value="Ribulose-phosphate 3-epimerase"/>
    <property type="match status" value="1"/>
</dbReference>
<dbReference type="InterPro" id="IPR011060">
    <property type="entry name" value="RibuloseP-bd_barrel"/>
</dbReference>
<comment type="cofactor">
    <cofactor evidence="5">
        <name>Fe(2+)</name>
        <dbReference type="ChEBI" id="CHEBI:29033"/>
    </cofactor>
</comment>
<dbReference type="InterPro" id="IPR013785">
    <property type="entry name" value="Aldolase_TIM"/>
</dbReference>
<dbReference type="EMBL" id="WWFF01000003">
    <property type="protein sequence ID" value="MYN53248.1"/>
    <property type="molecule type" value="Genomic_DNA"/>
</dbReference>